<name>A0ABR4Y2H0_9BACI</name>
<evidence type="ECO:0000256" key="1">
    <source>
        <dbReference type="SAM" id="MobiDB-lite"/>
    </source>
</evidence>
<sequence length="97" mass="10890">MNLSGKRTRTRRNSGESCSITITATKGESRLIGNSEACEPVWCNFQVQGQRIPKRGSSVFFYVYSLFYAIDCRNTKSRRTTTSKNVTNNKGAKKNGE</sequence>
<dbReference type="EMBL" id="JPVR01000064">
    <property type="protein sequence ID" value="KGR87819.1"/>
    <property type="molecule type" value="Genomic_DNA"/>
</dbReference>
<comment type="caution">
    <text evidence="2">The sequence shown here is derived from an EMBL/GenBank/DDBJ whole genome shotgun (WGS) entry which is preliminary data.</text>
</comment>
<dbReference type="Proteomes" id="UP000030487">
    <property type="component" value="Unassembled WGS sequence"/>
</dbReference>
<gene>
    <name evidence="2" type="ORF">CD31_05235</name>
</gene>
<accession>A0ABR4Y2H0</accession>
<evidence type="ECO:0000313" key="2">
    <source>
        <dbReference type="EMBL" id="KGR87819.1"/>
    </source>
</evidence>
<evidence type="ECO:0000313" key="3">
    <source>
        <dbReference type="Proteomes" id="UP000030487"/>
    </source>
</evidence>
<reference evidence="2 3" key="1">
    <citation type="submission" date="2014-02" db="EMBL/GenBank/DDBJ databases">
        <title>Draft genome sequence of Lysinibacillus boronitolerans NBRC 103108.</title>
        <authorList>
            <person name="Zhang F."/>
            <person name="Wang G."/>
            <person name="Zhang L."/>
        </authorList>
    </citation>
    <scope>NUCLEOTIDE SEQUENCE [LARGE SCALE GENOMIC DNA]</scope>
    <source>
        <strain evidence="2 3">NBRC 103108</strain>
    </source>
</reference>
<feature type="region of interest" description="Disordered" evidence="1">
    <location>
        <begin position="78"/>
        <end position="97"/>
    </location>
</feature>
<proteinExistence type="predicted"/>
<keyword evidence="3" id="KW-1185">Reference proteome</keyword>
<organism evidence="2 3">
    <name type="scientific">Lysinibacillus boronitolerans JCM 21713 = 10a = NBRC 103108</name>
    <dbReference type="NCBI Taxonomy" id="1294264"/>
    <lineage>
        <taxon>Bacteria</taxon>
        <taxon>Bacillati</taxon>
        <taxon>Bacillota</taxon>
        <taxon>Bacilli</taxon>
        <taxon>Bacillales</taxon>
        <taxon>Bacillaceae</taxon>
        <taxon>Lysinibacillus</taxon>
    </lineage>
</organism>
<protein>
    <submittedName>
        <fullName evidence="2">Uncharacterized protein</fullName>
    </submittedName>
</protein>